<protein>
    <recommendedName>
        <fullName evidence="5">Glycosyl transferase family 1 domain-containing protein</fullName>
    </recommendedName>
</protein>
<dbReference type="CDD" id="cd03801">
    <property type="entry name" value="GT4_PimA-like"/>
    <property type="match status" value="1"/>
</dbReference>
<feature type="domain" description="Glycosyltransferase subfamily 4-like N-terminal" evidence="2">
    <location>
        <begin position="17"/>
        <end position="189"/>
    </location>
</feature>
<evidence type="ECO:0008006" key="5">
    <source>
        <dbReference type="Google" id="ProtNLM"/>
    </source>
</evidence>
<reference evidence="3 4" key="1">
    <citation type="journal article" date="2016" name="Nat. Commun.">
        <title>Thousands of microbial genomes shed light on interconnected biogeochemical processes in an aquifer system.</title>
        <authorList>
            <person name="Anantharaman K."/>
            <person name="Brown C.T."/>
            <person name="Hug L.A."/>
            <person name="Sharon I."/>
            <person name="Castelle C.J."/>
            <person name="Probst A.J."/>
            <person name="Thomas B.C."/>
            <person name="Singh A."/>
            <person name="Wilkins M.J."/>
            <person name="Karaoz U."/>
            <person name="Brodie E.L."/>
            <person name="Williams K.H."/>
            <person name="Hubbard S.S."/>
            <person name="Banfield J.F."/>
        </authorList>
    </citation>
    <scope>NUCLEOTIDE SEQUENCE [LARGE SCALE GENOMIC DNA]</scope>
</reference>
<proteinExistence type="predicted"/>
<dbReference type="Gene3D" id="3.40.50.2000">
    <property type="entry name" value="Glycogen Phosphorylase B"/>
    <property type="match status" value="2"/>
</dbReference>
<dbReference type="InterPro" id="IPR001296">
    <property type="entry name" value="Glyco_trans_1"/>
</dbReference>
<dbReference type="SUPFAM" id="SSF53756">
    <property type="entry name" value="UDP-Glycosyltransferase/glycogen phosphorylase"/>
    <property type="match status" value="1"/>
</dbReference>
<dbReference type="Pfam" id="PF13439">
    <property type="entry name" value="Glyco_transf_4"/>
    <property type="match status" value="1"/>
</dbReference>
<dbReference type="PANTHER" id="PTHR12526">
    <property type="entry name" value="GLYCOSYLTRANSFERASE"/>
    <property type="match status" value="1"/>
</dbReference>
<dbReference type="GO" id="GO:0016757">
    <property type="term" value="F:glycosyltransferase activity"/>
    <property type="evidence" value="ECO:0007669"/>
    <property type="project" value="InterPro"/>
</dbReference>
<dbReference type="STRING" id="1798553.A3H70_01990"/>
<evidence type="ECO:0000259" key="1">
    <source>
        <dbReference type="Pfam" id="PF00534"/>
    </source>
</evidence>
<evidence type="ECO:0000259" key="2">
    <source>
        <dbReference type="Pfam" id="PF13439"/>
    </source>
</evidence>
<accession>A0A1G2BSF2</accession>
<evidence type="ECO:0000313" key="3">
    <source>
        <dbReference type="EMBL" id="OGY92021.1"/>
    </source>
</evidence>
<sequence length="379" mass="42548">MKYPRVLFCSGIFPPAIGGPGAVLTKLIPGLIEAGFACTVATFGPDDKIARNYAVERVTFSTPKPWRLLRVLGQIWRLARQNDIIYATDTYTHGLAALLVSKLRRKKLIIRFTGDSAWEAAFNQGLTQDYIVPFQKKWYGPKIAFRKWLRKQILKGADRIITDCEFLKNLLGIIGVDKNKVSVINNAVELLSEADSIKNFGEHVLLTQGRLVPWKGITAIIDAVPLIQKQFSDAKLLIMGDGPEEEKLKLQVTNYKLQDSVIFLGKVTDKKQKKAYYQASRIFVLNTFYEGMSNTLSEAMSEELPVITTMAGGNPEFVDDNNGRLVEYNNIQQIASAVIELLASPELAKKLGESGRERARKFTIERLVEKNINVISRPR</sequence>
<gene>
    <name evidence="3" type="ORF">A3H70_01990</name>
</gene>
<comment type="caution">
    <text evidence="3">The sequence shown here is derived from an EMBL/GenBank/DDBJ whole genome shotgun (WGS) entry which is preliminary data.</text>
</comment>
<feature type="domain" description="Glycosyl transferase family 1" evidence="1">
    <location>
        <begin position="199"/>
        <end position="358"/>
    </location>
</feature>
<dbReference type="InterPro" id="IPR028098">
    <property type="entry name" value="Glyco_trans_4-like_N"/>
</dbReference>
<dbReference type="EMBL" id="MHKO01000031">
    <property type="protein sequence ID" value="OGY92021.1"/>
    <property type="molecule type" value="Genomic_DNA"/>
</dbReference>
<dbReference type="Pfam" id="PF00534">
    <property type="entry name" value="Glycos_transf_1"/>
    <property type="match status" value="1"/>
</dbReference>
<dbReference type="Proteomes" id="UP000178109">
    <property type="component" value="Unassembled WGS sequence"/>
</dbReference>
<organism evidence="3 4">
    <name type="scientific">Candidatus Komeilibacteria bacterium RIFCSPLOWO2_02_FULL_48_11</name>
    <dbReference type="NCBI Taxonomy" id="1798553"/>
    <lineage>
        <taxon>Bacteria</taxon>
        <taxon>Candidatus Komeiliibacteriota</taxon>
    </lineage>
</organism>
<evidence type="ECO:0000313" key="4">
    <source>
        <dbReference type="Proteomes" id="UP000178109"/>
    </source>
</evidence>
<dbReference type="AlphaFoldDB" id="A0A1G2BSF2"/>
<name>A0A1G2BSF2_9BACT</name>